<accession>A0ABR1QVI4</accession>
<organism evidence="2 3">
    <name type="scientific">Apiospora aurea</name>
    <dbReference type="NCBI Taxonomy" id="335848"/>
    <lineage>
        <taxon>Eukaryota</taxon>
        <taxon>Fungi</taxon>
        <taxon>Dikarya</taxon>
        <taxon>Ascomycota</taxon>
        <taxon>Pezizomycotina</taxon>
        <taxon>Sordariomycetes</taxon>
        <taxon>Xylariomycetidae</taxon>
        <taxon>Amphisphaeriales</taxon>
        <taxon>Apiosporaceae</taxon>
        <taxon>Apiospora</taxon>
    </lineage>
</organism>
<feature type="domain" description="Heterokaryon incompatibility" evidence="1">
    <location>
        <begin position="49"/>
        <end position="198"/>
    </location>
</feature>
<dbReference type="InterPro" id="IPR052895">
    <property type="entry name" value="HetReg/Transcr_Mod"/>
</dbReference>
<protein>
    <recommendedName>
        <fullName evidence="1">Heterokaryon incompatibility domain-containing protein</fullName>
    </recommendedName>
</protein>
<dbReference type="RefSeq" id="XP_066705845.1">
    <property type="nucleotide sequence ID" value="XM_066836952.1"/>
</dbReference>
<dbReference type="PANTHER" id="PTHR24148">
    <property type="entry name" value="ANKYRIN REPEAT DOMAIN-CONTAINING PROTEIN 39 HOMOLOG-RELATED"/>
    <property type="match status" value="1"/>
</dbReference>
<comment type="caution">
    <text evidence="2">The sequence shown here is derived from an EMBL/GenBank/DDBJ whole genome shotgun (WGS) entry which is preliminary data.</text>
</comment>
<reference evidence="2 3" key="1">
    <citation type="submission" date="2023-01" db="EMBL/GenBank/DDBJ databases">
        <title>Analysis of 21 Apiospora genomes using comparative genomics revels a genus with tremendous synthesis potential of carbohydrate active enzymes and secondary metabolites.</title>
        <authorList>
            <person name="Sorensen T."/>
        </authorList>
    </citation>
    <scope>NUCLEOTIDE SEQUENCE [LARGE SCALE GENOMIC DNA]</scope>
    <source>
        <strain evidence="2 3">CBS 24483</strain>
    </source>
</reference>
<proteinExistence type="predicted"/>
<dbReference type="Pfam" id="PF06985">
    <property type="entry name" value="HET"/>
    <property type="match status" value="1"/>
</dbReference>
<keyword evidence="3" id="KW-1185">Reference proteome</keyword>
<dbReference type="EMBL" id="JAQQWE010000001">
    <property type="protein sequence ID" value="KAK7966453.1"/>
    <property type="molecule type" value="Genomic_DNA"/>
</dbReference>
<name>A0ABR1QVI4_9PEZI</name>
<dbReference type="PANTHER" id="PTHR24148:SF64">
    <property type="entry name" value="HETEROKARYON INCOMPATIBILITY DOMAIN-CONTAINING PROTEIN"/>
    <property type="match status" value="1"/>
</dbReference>
<dbReference type="Proteomes" id="UP001391051">
    <property type="component" value="Unassembled WGS sequence"/>
</dbReference>
<evidence type="ECO:0000313" key="3">
    <source>
        <dbReference type="Proteomes" id="UP001391051"/>
    </source>
</evidence>
<sequence>MERFKGISPHRPLSDSPTEIRIVNLLPGEYGDPIECELEHVDLDVTNDYDALSYCWGEASITKPIRLDNMSYPVTTNLFDGLQRLRKSDGPRRLWIDSLCINQSDLVERSHEIQKMSVIYKHASQVLIWLGDYLPWSEAAVQSVADYIADITAIRKKNQRVEALVARYGYTELWHKQKMFNEFLRQRQWFERCWVLQEVAVRWPSWARACDKRPEILPIFWCGGIRISYFGLRLALMFWKVMPTEYGSLKFLGIYRPAEQHLEICFGYDQQLRKGTVTMTQQLIGFLMAGAAHFKATDPRDQIYAVLGLLIGGTLPAHLLPDYRKPTRQVLIEFGKYLLEERMTMDGIQYRSGTNPDLPSWVPDWKHNPAHTMILAQEASTRRFLRGEDDEWYLQVDFLEFDALEEDGLIATSDARPDDPVEFVEESLRSASAWLCGGTQKHRYTSVEDAKHLIKELILKYDYTMNGTNGPSWHQLILDSAMSLPIGEVPTKLETSSEDSFLGMPDTVNSLDIKTAVAEVWRSVATSIRDKSLFVGASGSVGVMEQTELQPRCGDVLLRIIVMGNKPSWWSGCVCCVYPSMRAARVGSPGGLGGDAVIPVGSGLIFAPCPWLRAAMVG</sequence>
<dbReference type="InterPro" id="IPR010730">
    <property type="entry name" value="HET"/>
</dbReference>
<evidence type="ECO:0000313" key="2">
    <source>
        <dbReference type="EMBL" id="KAK7966453.1"/>
    </source>
</evidence>
<evidence type="ECO:0000259" key="1">
    <source>
        <dbReference type="Pfam" id="PF06985"/>
    </source>
</evidence>
<gene>
    <name evidence="2" type="ORF">PG986_000730</name>
</gene>
<dbReference type="GeneID" id="92070014"/>